<dbReference type="Gene3D" id="3.30.460.10">
    <property type="entry name" value="Beta Polymerase, domain 2"/>
    <property type="match status" value="1"/>
</dbReference>
<dbReference type="OrthoDB" id="9287at2157"/>
<proteinExistence type="predicted"/>
<feature type="domain" description="Polymerase nucleotidyl transferase" evidence="1">
    <location>
        <begin position="9"/>
        <end position="84"/>
    </location>
</feature>
<dbReference type="GeneID" id="28491723"/>
<dbReference type="InterPro" id="IPR043519">
    <property type="entry name" value="NT_sf"/>
</dbReference>
<dbReference type="InterPro" id="IPR002934">
    <property type="entry name" value="Polymerase_NTP_transf_dom"/>
</dbReference>
<name>A0A127BB24_9EURY</name>
<dbReference type="STRING" id="1609559.TQ32_07765"/>
<dbReference type="PANTHER" id="PTHR43449:SF1">
    <property type="entry name" value="POLYMERASE BETA NUCLEOTIDYLTRANSFERASE DOMAIN-CONTAINING PROTEIN"/>
    <property type="match status" value="1"/>
</dbReference>
<reference evidence="3" key="1">
    <citation type="submission" date="2015-02" db="EMBL/GenBank/DDBJ databases">
        <title>Pyrococcus kukulkanii sp. nov., a novel hyperthermophilic archaeon isolated from a deep-sea hydrothermal vent at the Guaymas Basin.</title>
        <authorList>
            <person name="Oger P.M."/>
            <person name="Callac N."/>
            <person name="Jebbar M."/>
            <person name="Godfroy A."/>
        </authorList>
    </citation>
    <scope>NUCLEOTIDE SEQUENCE [LARGE SCALE GENOMIC DNA]</scope>
    <source>
        <strain evidence="3">NCB100</strain>
    </source>
</reference>
<accession>A0A127BB24</accession>
<dbReference type="PATRIC" id="fig|1609559.3.peg.1624"/>
<reference evidence="2 3" key="2">
    <citation type="journal article" date="2016" name="Int. J. Syst. Evol. Microbiol.">
        <title>Pyrococcus kukulkanii sp. nov., a hyperthermophilic, piezophilic archaeon isolated from a deep-sea hydrothermal vent.</title>
        <authorList>
            <person name="Callac N."/>
            <person name="Oger P."/>
            <person name="Lesongeur F."/>
            <person name="Rattray J.E."/>
            <person name="Vannier P."/>
            <person name="Michoud G."/>
            <person name="Beauverger M."/>
            <person name="Gayet N."/>
            <person name="Rouxel O."/>
            <person name="Jebbar M."/>
            <person name="Godfroy A."/>
        </authorList>
    </citation>
    <scope>NUCLEOTIDE SEQUENCE [LARGE SCALE GENOMIC DNA]</scope>
    <source>
        <strain evidence="2 3">NCB100</strain>
    </source>
</reference>
<evidence type="ECO:0000313" key="3">
    <source>
        <dbReference type="Proteomes" id="UP000070587"/>
    </source>
</evidence>
<dbReference type="EMBL" id="CP010835">
    <property type="protein sequence ID" value="AMM54385.1"/>
    <property type="molecule type" value="Genomic_DNA"/>
</dbReference>
<dbReference type="PANTHER" id="PTHR43449">
    <property type="entry name" value="NUCLEOTIDYLTRANSFERASE"/>
    <property type="match status" value="1"/>
</dbReference>
<dbReference type="CDD" id="cd05403">
    <property type="entry name" value="NT_KNTase_like"/>
    <property type="match status" value="1"/>
</dbReference>
<dbReference type="SUPFAM" id="SSF81301">
    <property type="entry name" value="Nucleotidyltransferase"/>
    <property type="match status" value="1"/>
</dbReference>
<gene>
    <name evidence="2" type="ORF">TQ32_07765</name>
</gene>
<organism evidence="2 3">
    <name type="scientific">Pyrococcus kukulkanii</name>
    <dbReference type="NCBI Taxonomy" id="1609559"/>
    <lineage>
        <taxon>Archaea</taxon>
        <taxon>Methanobacteriati</taxon>
        <taxon>Methanobacteriota</taxon>
        <taxon>Thermococci</taxon>
        <taxon>Thermococcales</taxon>
        <taxon>Thermococcaceae</taxon>
        <taxon>Pyrococcus</taxon>
    </lineage>
</organism>
<dbReference type="AlphaFoldDB" id="A0A127BB24"/>
<dbReference type="RefSeq" id="WP_068323184.1">
    <property type="nucleotide sequence ID" value="NZ_CP010835.1"/>
</dbReference>
<dbReference type="KEGG" id="pyc:TQ32_07765"/>
<dbReference type="Proteomes" id="UP000070587">
    <property type="component" value="Chromosome"/>
</dbReference>
<evidence type="ECO:0000313" key="2">
    <source>
        <dbReference type="EMBL" id="AMM54385.1"/>
    </source>
</evidence>
<evidence type="ECO:0000259" key="1">
    <source>
        <dbReference type="Pfam" id="PF01909"/>
    </source>
</evidence>
<sequence length="137" mass="15919">MEDRIMSDIRKYIETLKKHGIDILLAVIFGSFAKGTYGLGSDVDLFIVARGLPEDFDERLKLLYLLNETETVIDPKAYTPEEVEKMFAKGHLFLLELSEHGKVIYVGDDKYSKEFFRNLRALKGRYKRINNAWIRVV</sequence>
<protein>
    <recommendedName>
        <fullName evidence="1">Polymerase nucleotidyl transferase domain-containing protein</fullName>
    </recommendedName>
</protein>
<dbReference type="Pfam" id="PF01909">
    <property type="entry name" value="NTP_transf_2"/>
    <property type="match status" value="1"/>
</dbReference>
<dbReference type="GO" id="GO:0016779">
    <property type="term" value="F:nucleotidyltransferase activity"/>
    <property type="evidence" value="ECO:0007669"/>
    <property type="project" value="InterPro"/>
</dbReference>